<comment type="caution">
    <text evidence="11">The sequence shown here is derived from an EMBL/GenBank/DDBJ whole genome shotgun (WGS) entry which is preliminary data.</text>
</comment>
<dbReference type="Gene3D" id="3.10.290.10">
    <property type="entry name" value="RNA-binding S4 domain"/>
    <property type="match status" value="1"/>
</dbReference>
<evidence type="ECO:0000256" key="9">
    <source>
        <dbReference type="RuleBase" id="RU362028"/>
    </source>
</evidence>
<dbReference type="CDD" id="cd00165">
    <property type="entry name" value="S4"/>
    <property type="match status" value="1"/>
</dbReference>
<dbReference type="EMBL" id="JFAX01000004">
    <property type="protein sequence ID" value="EXI68595.1"/>
    <property type="molecule type" value="Genomic_DNA"/>
</dbReference>
<comment type="function">
    <text evidence="2">Responsible for synthesis of pseudouridine from uracil at positions 955, 2504 and 2580 in 23S ribosomal RNA.</text>
</comment>
<evidence type="ECO:0000313" key="11">
    <source>
        <dbReference type="EMBL" id="EXI68595.1"/>
    </source>
</evidence>
<dbReference type="Pfam" id="PF01479">
    <property type="entry name" value="S4"/>
    <property type="match status" value="1"/>
</dbReference>
<dbReference type="EC" id="5.4.99.-" evidence="9"/>
<comment type="catalytic activity">
    <reaction evidence="9">
        <text>a uridine in RNA = a pseudouridine in RNA</text>
        <dbReference type="Rhea" id="RHEA:48348"/>
        <dbReference type="Rhea" id="RHEA-COMP:12068"/>
        <dbReference type="Rhea" id="RHEA-COMP:12069"/>
        <dbReference type="ChEBI" id="CHEBI:65314"/>
        <dbReference type="ChEBI" id="CHEBI:65315"/>
    </reaction>
</comment>
<dbReference type="PANTHER" id="PTHR21600:SF92">
    <property type="entry name" value="RIBOSOMAL LARGE SUBUNIT PSEUDOURIDINE SYNTHASE C"/>
    <property type="match status" value="1"/>
</dbReference>
<evidence type="ECO:0000256" key="1">
    <source>
        <dbReference type="ARBA" id="ARBA00000381"/>
    </source>
</evidence>
<dbReference type="Pfam" id="PF00849">
    <property type="entry name" value="PseudoU_synth_2"/>
    <property type="match status" value="1"/>
</dbReference>
<dbReference type="NCBIfam" id="TIGR00005">
    <property type="entry name" value="rluA_subfam"/>
    <property type="match status" value="1"/>
</dbReference>
<comment type="catalytic activity">
    <reaction evidence="1">
        <text>uridine(955/2504/2580) in 23S rRNA = pseudouridine(955/2504/2580) in 23S rRNA</text>
        <dbReference type="Rhea" id="RHEA:42528"/>
        <dbReference type="Rhea" id="RHEA-COMP:10099"/>
        <dbReference type="Rhea" id="RHEA-COMP:10100"/>
        <dbReference type="ChEBI" id="CHEBI:65314"/>
        <dbReference type="ChEBI" id="CHEBI:65315"/>
        <dbReference type="EC" id="5.4.99.24"/>
    </reaction>
</comment>
<dbReference type="CDD" id="cd02869">
    <property type="entry name" value="PseudoU_synth_RluA_like"/>
    <property type="match status" value="1"/>
</dbReference>
<dbReference type="GO" id="GO:0000455">
    <property type="term" value="P:enzyme-directed rRNA pseudouridine synthesis"/>
    <property type="evidence" value="ECO:0007669"/>
    <property type="project" value="UniProtKB-ARBA"/>
</dbReference>
<dbReference type="GO" id="GO:0160141">
    <property type="term" value="F:23S rRNA pseudouridine(955/2504/2580) synthase activity"/>
    <property type="evidence" value="ECO:0007669"/>
    <property type="project" value="UniProtKB-EC"/>
</dbReference>
<dbReference type="InterPro" id="IPR050188">
    <property type="entry name" value="RluA_PseudoU_synthase"/>
</dbReference>
<dbReference type="AlphaFoldDB" id="A0A011NVF9"/>
<name>A0A011NVF9_9PROT</name>
<evidence type="ECO:0000256" key="4">
    <source>
        <dbReference type="ARBA" id="ARBA00022552"/>
    </source>
</evidence>
<keyword evidence="4" id="KW-0698">rRNA processing</keyword>
<evidence type="ECO:0000256" key="8">
    <source>
        <dbReference type="PROSITE-ProRule" id="PRU00182"/>
    </source>
</evidence>
<dbReference type="InterPro" id="IPR006145">
    <property type="entry name" value="PsdUridine_synth_RsuA/RluA"/>
</dbReference>
<evidence type="ECO:0000256" key="5">
    <source>
        <dbReference type="ARBA" id="ARBA00022884"/>
    </source>
</evidence>
<dbReference type="SUPFAM" id="SSF55174">
    <property type="entry name" value="Alpha-L RNA-binding motif"/>
    <property type="match status" value="1"/>
</dbReference>
<dbReference type="InterPro" id="IPR036986">
    <property type="entry name" value="S4_RNA-bd_sf"/>
</dbReference>
<evidence type="ECO:0000256" key="3">
    <source>
        <dbReference type="ARBA" id="ARBA00010876"/>
    </source>
</evidence>
<dbReference type="Proteomes" id="UP000020218">
    <property type="component" value="Unassembled WGS sequence"/>
</dbReference>
<feature type="domain" description="RNA-binding S4" evidence="10">
    <location>
        <begin position="21"/>
        <end position="86"/>
    </location>
</feature>
<dbReference type="InterPro" id="IPR006224">
    <property type="entry name" value="PsdUridine_synth_RluA-like_CS"/>
</dbReference>
<feature type="active site" evidence="7">
    <location>
        <position position="141"/>
    </location>
</feature>
<dbReference type="Gene3D" id="3.30.2350.10">
    <property type="entry name" value="Pseudouridine synthase"/>
    <property type="match status" value="1"/>
</dbReference>
<dbReference type="SUPFAM" id="SSF55120">
    <property type="entry name" value="Pseudouridine synthase"/>
    <property type="match status" value="1"/>
</dbReference>
<evidence type="ECO:0000256" key="6">
    <source>
        <dbReference type="ARBA" id="ARBA00023235"/>
    </source>
</evidence>
<dbReference type="InterPro" id="IPR020103">
    <property type="entry name" value="PsdUridine_synth_cat_dom_sf"/>
</dbReference>
<evidence type="ECO:0000313" key="12">
    <source>
        <dbReference type="Proteomes" id="UP000020218"/>
    </source>
</evidence>
<protein>
    <recommendedName>
        <fullName evidence="9">Pseudouridine synthase</fullName>
        <ecNumber evidence="9">5.4.99.-</ecNumber>
    </recommendedName>
</protein>
<keyword evidence="6 9" id="KW-0413">Isomerase</keyword>
<evidence type="ECO:0000256" key="2">
    <source>
        <dbReference type="ARBA" id="ARBA00002876"/>
    </source>
</evidence>
<dbReference type="GO" id="GO:0003723">
    <property type="term" value="F:RNA binding"/>
    <property type="evidence" value="ECO:0007669"/>
    <property type="project" value="UniProtKB-KW"/>
</dbReference>
<dbReference type="PROSITE" id="PS01129">
    <property type="entry name" value="PSI_RLU"/>
    <property type="match status" value="1"/>
</dbReference>
<keyword evidence="5 8" id="KW-0694">RNA-binding</keyword>
<comment type="similarity">
    <text evidence="3 9">Belongs to the pseudouridine synthase RluA family.</text>
</comment>
<proteinExistence type="inferred from homology"/>
<reference evidence="11" key="1">
    <citation type="submission" date="2014-02" db="EMBL/GenBank/DDBJ databases">
        <title>Expanding our view of genomic diversity in Candidatus Accumulibacter clades.</title>
        <authorList>
            <person name="Skennerton C.T."/>
            <person name="Barr J.J."/>
            <person name="Slater F.R."/>
            <person name="Bond P.L."/>
            <person name="Tyson G.W."/>
        </authorList>
    </citation>
    <scope>NUCLEOTIDE SEQUENCE [LARGE SCALE GENOMIC DNA]</scope>
</reference>
<accession>A0A011NVF9</accession>
<dbReference type="InterPro" id="IPR006225">
    <property type="entry name" value="PsdUridine_synth_RluC/D"/>
</dbReference>
<dbReference type="STRING" id="1454001.AW08_00907"/>
<evidence type="ECO:0000256" key="7">
    <source>
        <dbReference type="PIRSR" id="PIRSR606225-1"/>
    </source>
</evidence>
<sequence length="329" mass="36555">MAQVGKNCVTQQLIGENEHGQRVDNLLLKLCKGVPKSHVYSIVRSGQVRVNGRRVDVSHRLQSGDLLRIPPLRIGGSDEVVVDAERRLHLPVVYEDEALLVVDKPAGVAVHGGSGESFGVIEALRQQRPQARFLELAHRLDRETSGILLVGKKRSTLLALHEMFRAGAAGSTGRSADKRYLVLVAGRWVEPLRHVRLPLLKYLLPSGERRVRVSEQGKAAHTIFRLLARWQRFSLLEAELRTGRTHQIRVHLAHLGHPVAGDEKYGDFALNRVLAREGLKRMFLHASRMRLPHPLAGGELRLEAALPPALAGFLQAVAACERQDHGEKI</sequence>
<dbReference type="PATRIC" id="fig|1454001.3.peg.1046"/>
<evidence type="ECO:0000259" key="10">
    <source>
        <dbReference type="SMART" id="SM00363"/>
    </source>
</evidence>
<dbReference type="PANTHER" id="PTHR21600">
    <property type="entry name" value="MITOCHONDRIAL RNA PSEUDOURIDINE SYNTHASE"/>
    <property type="match status" value="1"/>
</dbReference>
<keyword evidence="12" id="KW-1185">Reference proteome</keyword>
<dbReference type="PROSITE" id="PS50889">
    <property type="entry name" value="S4"/>
    <property type="match status" value="1"/>
</dbReference>
<gene>
    <name evidence="11" type="primary">rluC</name>
    <name evidence="11" type="ORF">AW08_00907</name>
</gene>
<dbReference type="SMART" id="SM00363">
    <property type="entry name" value="S4"/>
    <property type="match status" value="1"/>
</dbReference>
<dbReference type="InterPro" id="IPR002942">
    <property type="entry name" value="S4_RNA-bd"/>
</dbReference>
<organism evidence="11 12">
    <name type="scientific">Candidatus Accumulibacter adjunctus</name>
    <dbReference type="NCBI Taxonomy" id="1454001"/>
    <lineage>
        <taxon>Bacteria</taxon>
        <taxon>Pseudomonadati</taxon>
        <taxon>Pseudomonadota</taxon>
        <taxon>Betaproteobacteria</taxon>
        <taxon>Candidatus Accumulibacter</taxon>
    </lineage>
</organism>